<feature type="transmembrane region" description="Helical" evidence="7">
    <location>
        <begin position="225"/>
        <end position="244"/>
    </location>
</feature>
<feature type="transmembrane region" description="Helical" evidence="7">
    <location>
        <begin position="291"/>
        <end position="313"/>
    </location>
</feature>
<feature type="transmembrane region" description="Helical" evidence="7">
    <location>
        <begin position="139"/>
        <end position="159"/>
    </location>
</feature>
<keyword evidence="3 7" id="KW-0812">Transmembrane</keyword>
<organism evidence="8 9">
    <name type="scientific">Agaricicola taiwanensis</name>
    <dbReference type="NCBI Taxonomy" id="591372"/>
    <lineage>
        <taxon>Bacteria</taxon>
        <taxon>Pseudomonadati</taxon>
        <taxon>Pseudomonadota</taxon>
        <taxon>Alphaproteobacteria</taxon>
        <taxon>Rhodobacterales</taxon>
        <taxon>Paracoccaceae</taxon>
        <taxon>Agaricicola</taxon>
    </lineage>
</organism>
<evidence type="ECO:0000313" key="8">
    <source>
        <dbReference type="EMBL" id="GGE52686.1"/>
    </source>
</evidence>
<evidence type="ECO:0000256" key="4">
    <source>
        <dbReference type="ARBA" id="ARBA00022989"/>
    </source>
</evidence>
<reference evidence="8" key="1">
    <citation type="journal article" date="2014" name="Int. J. Syst. Evol. Microbiol.">
        <title>Complete genome sequence of Corynebacterium casei LMG S-19264T (=DSM 44701T), isolated from a smear-ripened cheese.</title>
        <authorList>
            <consortium name="US DOE Joint Genome Institute (JGI-PGF)"/>
            <person name="Walter F."/>
            <person name="Albersmeier A."/>
            <person name="Kalinowski J."/>
            <person name="Ruckert C."/>
        </authorList>
    </citation>
    <scope>NUCLEOTIDE SEQUENCE</scope>
    <source>
        <strain evidence="8">CCM 7684</strain>
    </source>
</reference>
<accession>A0A8J2YLL1</accession>
<feature type="region of interest" description="Disordered" evidence="6">
    <location>
        <begin position="322"/>
        <end position="348"/>
    </location>
</feature>
<reference evidence="8" key="2">
    <citation type="submission" date="2020-09" db="EMBL/GenBank/DDBJ databases">
        <authorList>
            <person name="Sun Q."/>
            <person name="Sedlacek I."/>
        </authorList>
    </citation>
    <scope>NUCLEOTIDE SEQUENCE</scope>
    <source>
        <strain evidence="8">CCM 7684</strain>
    </source>
</reference>
<proteinExistence type="predicted"/>
<dbReference type="Pfam" id="PF03631">
    <property type="entry name" value="Virul_fac_BrkB"/>
    <property type="match status" value="1"/>
</dbReference>
<feature type="transmembrane region" description="Helical" evidence="7">
    <location>
        <begin position="180"/>
        <end position="213"/>
    </location>
</feature>
<dbReference type="InterPro" id="IPR017039">
    <property type="entry name" value="Virul_fac_BrkB"/>
</dbReference>
<feature type="transmembrane region" description="Helical" evidence="7">
    <location>
        <begin position="256"/>
        <end position="279"/>
    </location>
</feature>
<sequence length="348" mass="37780">MSVTFTGNFDTDIAVSSIADTGTDLPGNRTFSPAARQSGHGRNADSPSEIPLHGWWDVAKRVWVKVEEDRIMLVAAGVTFYLLLALFPALTAFVSVYGFVADPRTIADHIAFLGGVLPSGGIEIIQSQLNALVSQDQEALSIGFLAGLVLALWSANKGVKALFDGLNVAYEEREKRGFFMLNITSGLFTLGAILIGIFFIVSVGVVPVILAFARLDAWSEILVSLVRWPLMFAAIATGIMLIYRYGPSRERAKWRWLTWGALLATVVWAAASVGFSYYLQNFADYNATYGSLGAIIGFMVWTWLSVTILLLGAELNAEMEHQTARDTTTGPDEPMGERGAVVADTLGR</sequence>
<dbReference type="PIRSF" id="PIRSF035875">
    <property type="entry name" value="RNase_BN"/>
    <property type="match status" value="1"/>
</dbReference>
<evidence type="ECO:0000256" key="1">
    <source>
        <dbReference type="ARBA" id="ARBA00004651"/>
    </source>
</evidence>
<keyword evidence="2" id="KW-1003">Cell membrane</keyword>
<keyword evidence="5 7" id="KW-0472">Membrane</keyword>
<comment type="subcellular location">
    <subcellularLocation>
        <location evidence="1">Cell membrane</location>
        <topology evidence="1">Multi-pass membrane protein</topology>
    </subcellularLocation>
</comment>
<dbReference type="EMBL" id="BMCP01000005">
    <property type="protein sequence ID" value="GGE52686.1"/>
    <property type="molecule type" value="Genomic_DNA"/>
</dbReference>
<keyword evidence="4 7" id="KW-1133">Transmembrane helix</keyword>
<dbReference type="RefSeq" id="WP_188410843.1">
    <property type="nucleotide sequence ID" value="NZ_BMCP01000005.1"/>
</dbReference>
<keyword evidence="9" id="KW-1185">Reference proteome</keyword>
<dbReference type="PANTHER" id="PTHR30213:SF0">
    <property type="entry name" value="UPF0761 MEMBRANE PROTEIN YIHY"/>
    <property type="match status" value="1"/>
</dbReference>
<dbReference type="GO" id="GO:0005886">
    <property type="term" value="C:plasma membrane"/>
    <property type="evidence" value="ECO:0007669"/>
    <property type="project" value="UniProtKB-SubCell"/>
</dbReference>
<feature type="region of interest" description="Disordered" evidence="6">
    <location>
        <begin position="24"/>
        <end position="46"/>
    </location>
</feature>
<comment type="caution">
    <text evidence="8">The sequence shown here is derived from an EMBL/GenBank/DDBJ whole genome shotgun (WGS) entry which is preliminary data.</text>
</comment>
<dbReference type="NCBIfam" id="TIGR00765">
    <property type="entry name" value="yihY_not_rbn"/>
    <property type="match status" value="1"/>
</dbReference>
<feature type="transmembrane region" description="Helical" evidence="7">
    <location>
        <begin position="71"/>
        <end position="100"/>
    </location>
</feature>
<evidence type="ECO:0000313" key="9">
    <source>
        <dbReference type="Proteomes" id="UP000602745"/>
    </source>
</evidence>
<dbReference type="Proteomes" id="UP000602745">
    <property type="component" value="Unassembled WGS sequence"/>
</dbReference>
<name>A0A8J2YLL1_9RHOB</name>
<protein>
    <submittedName>
        <fullName evidence="8">Ribonuclease</fullName>
    </submittedName>
</protein>
<gene>
    <name evidence="8" type="ORF">GCM10007276_32150</name>
</gene>
<evidence type="ECO:0000256" key="3">
    <source>
        <dbReference type="ARBA" id="ARBA00022692"/>
    </source>
</evidence>
<evidence type="ECO:0000256" key="7">
    <source>
        <dbReference type="SAM" id="Phobius"/>
    </source>
</evidence>
<evidence type="ECO:0000256" key="5">
    <source>
        <dbReference type="ARBA" id="ARBA00023136"/>
    </source>
</evidence>
<dbReference type="PANTHER" id="PTHR30213">
    <property type="entry name" value="INNER MEMBRANE PROTEIN YHJD"/>
    <property type="match status" value="1"/>
</dbReference>
<evidence type="ECO:0000256" key="2">
    <source>
        <dbReference type="ARBA" id="ARBA00022475"/>
    </source>
</evidence>
<evidence type="ECO:0000256" key="6">
    <source>
        <dbReference type="SAM" id="MobiDB-lite"/>
    </source>
</evidence>
<dbReference type="AlphaFoldDB" id="A0A8J2YLL1"/>